<organism evidence="1 2">
    <name type="scientific">Solanum verrucosum</name>
    <dbReference type="NCBI Taxonomy" id="315347"/>
    <lineage>
        <taxon>Eukaryota</taxon>
        <taxon>Viridiplantae</taxon>
        <taxon>Streptophyta</taxon>
        <taxon>Embryophyta</taxon>
        <taxon>Tracheophyta</taxon>
        <taxon>Spermatophyta</taxon>
        <taxon>Magnoliopsida</taxon>
        <taxon>eudicotyledons</taxon>
        <taxon>Gunneridae</taxon>
        <taxon>Pentapetalae</taxon>
        <taxon>asterids</taxon>
        <taxon>lamiids</taxon>
        <taxon>Solanales</taxon>
        <taxon>Solanaceae</taxon>
        <taxon>Solanoideae</taxon>
        <taxon>Solaneae</taxon>
        <taxon>Solanum</taxon>
    </lineage>
</organism>
<sequence>MTRILLTFVGMSSKQYKHPLPITIIMPKPKVAAFSNQVHWRPLSVCFLRFKSF</sequence>
<dbReference type="Proteomes" id="UP001234989">
    <property type="component" value="Chromosome 5"/>
</dbReference>
<gene>
    <name evidence="1" type="ORF">MTR67_021481</name>
</gene>
<evidence type="ECO:0000313" key="1">
    <source>
        <dbReference type="EMBL" id="WMV28096.1"/>
    </source>
</evidence>
<keyword evidence="2" id="KW-1185">Reference proteome</keyword>
<dbReference type="EMBL" id="CP133616">
    <property type="protein sequence ID" value="WMV28096.1"/>
    <property type="molecule type" value="Genomic_DNA"/>
</dbReference>
<accession>A0AAF0QRJ7</accession>
<proteinExistence type="predicted"/>
<reference evidence="1" key="1">
    <citation type="submission" date="2023-08" db="EMBL/GenBank/DDBJ databases">
        <title>A de novo genome assembly of Solanum verrucosum Schlechtendal, a Mexican diploid species geographically isolated from the other diploid A-genome species in potato relatives.</title>
        <authorList>
            <person name="Hosaka K."/>
        </authorList>
    </citation>
    <scope>NUCLEOTIDE SEQUENCE</scope>
    <source>
        <tissue evidence="1">Young leaves</tissue>
    </source>
</reference>
<protein>
    <submittedName>
        <fullName evidence="1">Uncharacterized protein</fullName>
    </submittedName>
</protein>
<name>A0AAF0QRJ7_SOLVR</name>
<evidence type="ECO:0000313" key="2">
    <source>
        <dbReference type="Proteomes" id="UP001234989"/>
    </source>
</evidence>
<dbReference type="AlphaFoldDB" id="A0AAF0QRJ7"/>